<sequence>MTSFKLITFVTCILLLNFSEERPLFEDNDNLNLEDFRQFVDWQSIAKNLAKRQPNWMKDDLSRFGLLQPFRHLDPANDEVARHRSNMRNLKKRSVSQVGKRLNRMRTRI</sequence>
<organism evidence="2 3">
    <name type="scientific">Dimorphilus gyrociliatus</name>
    <dbReference type="NCBI Taxonomy" id="2664684"/>
    <lineage>
        <taxon>Eukaryota</taxon>
        <taxon>Metazoa</taxon>
        <taxon>Spiralia</taxon>
        <taxon>Lophotrochozoa</taxon>
        <taxon>Annelida</taxon>
        <taxon>Polychaeta</taxon>
        <taxon>Polychaeta incertae sedis</taxon>
        <taxon>Dinophilidae</taxon>
        <taxon>Dimorphilus</taxon>
    </lineage>
</organism>
<evidence type="ECO:0000313" key="3">
    <source>
        <dbReference type="Proteomes" id="UP000549394"/>
    </source>
</evidence>
<feature type="chain" id="PRO_5029494092" evidence="1">
    <location>
        <begin position="22"/>
        <end position="109"/>
    </location>
</feature>
<keyword evidence="3" id="KW-1185">Reference proteome</keyword>
<name>A0A7I8VNT1_9ANNE</name>
<gene>
    <name evidence="2" type="ORF">DGYR_LOCUS6208</name>
</gene>
<evidence type="ECO:0000313" key="2">
    <source>
        <dbReference type="EMBL" id="CAD5117706.1"/>
    </source>
</evidence>
<evidence type="ECO:0000256" key="1">
    <source>
        <dbReference type="SAM" id="SignalP"/>
    </source>
</evidence>
<protein>
    <submittedName>
        <fullName evidence="2">Uncharacterized protein</fullName>
    </submittedName>
</protein>
<proteinExistence type="predicted"/>
<reference evidence="2 3" key="1">
    <citation type="submission" date="2020-08" db="EMBL/GenBank/DDBJ databases">
        <authorList>
            <person name="Hejnol A."/>
        </authorList>
    </citation>
    <scope>NUCLEOTIDE SEQUENCE [LARGE SCALE GENOMIC DNA]</scope>
</reference>
<accession>A0A7I8VNT1</accession>
<keyword evidence="1" id="KW-0732">Signal</keyword>
<feature type="signal peptide" evidence="1">
    <location>
        <begin position="1"/>
        <end position="21"/>
    </location>
</feature>
<dbReference type="AlphaFoldDB" id="A0A7I8VNT1"/>
<dbReference type="EMBL" id="CAJFCJ010000007">
    <property type="protein sequence ID" value="CAD5117706.1"/>
    <property type="molecule type" value="Genomic_DNA"/>
</dbReference>
<comment type="caution">
    <text evidence="2">The sequence shown here is derived from an EMBL/GenBank/DDBJ whole genome shotgun (WGS) entry which is preliminary data.</text>
</comment>
<dbReference type="Proteomes" id="UP000549394">
    <property type="component" value="Unassembled WGS sequence"/>
</dbReference>